<dbReference type="Pfam" id="PF08245">
    <property type="entry name" value="Mur_ligase_M"/>
    <property type="match status" value="1"/>
</dbReference>
<keyword evidence="17 18" id="KW-0131">Cell cycle</keyword>
<protein>
    <recommendedName>
        <fullName evidence="6 17">UDP-N-acetylmuramoylalanine--D-glutamate ligase</fullName>
        <ecNumber evidence="5 17">6.3.2.9</ecNumber>
    </recommendedName>
    <alternativeName>
        <fullName evidence="15 17">D-glutamic acid-adding enzyme</fullName>
    </alternativeName>
    <alternativeName>
        <fullName evidence="14 17">UDP-N-acetylmuramoyl-L-alanyl-D-glutamate synthetase</fullName>
    </alternativeName>
</protein>
<keyword evidence="13 17" id="KW-0961">Cell wall biogenesis/degradation</keyword>
<evidence type="ECO:0000256" key="16">
    <source>
        <dbReference type="ARBA" id="ARBA00047632"/>
    </source>
</evidence>
<evidence type="ECO:0000259" key="19">
    <source>
        <dbReference type="Pfam" id="PF02875"/>
    </source>
</evidence>
<dbReference type="AlphaFoldDB" id="A0A9D1RDA7"/>
<feature type="binding site" evidence="17">
    <location>
        <begin position="126"/>
        <end position="132"/>
    </location>
    <ligand>
        <name>ATP</name>
        <dbReference type="ChEBI" id="CHEBI:30616"/>
    </ligand>
</feature>
<evidence type="ECO:0000256" key="9">
    <source>
        <dbReference type="ARBA" id="ARBA00022741"/>
    </source>
</evidence>
<evidence type="ECO:0000256" key="11">
    <source>
        <dbReference type="ARBA" id="ARBA00022960"/>
    </source>
</evidence>
<keyword evidence="10 17" id="KW-0067">ATP-binding</keyword>
<keyword evidence="9 17" id="KW-0547">Nucleotide-binding</keyword>
<dbReference type="PANTHER" id="PTHR43692:SF1">
    <property type="entry name" value="UDP-N-ACETYLMURAMOYLALANINE--D-GLUTAMATE LIGASE"/>
    <property type="match status" value="1"/>
</dbReference>
<evidence type="ECO:0000256" key="12">
    <source>
        <dbReference type="ARBA" id="ARBA00022984"/>
    </source>
</evidence>
<dbReference type="Gene3D" id="3.40.1190.10">
    <property type="entry name" value="Mur-like, catalytic domain"/>
    <property type="match status" value="1"/>
</dbReference>
<dbReference type="HAMAP" id="MF_00639">
    <property type="entry name" value="MurD"/>
    <property type="match status" value="1"/>
</dbReference>
<comment type="similarity">
    <text evidence="4 17">Belongs to the MurCDEF family.</text>
</comment>
<evidence type="ECO:0000313" key="22">
    <source>
        <dbReference type="Proteomes" id="UP000824205"/>
    </source>
</evidence>
<dbReference type="SUPFAM" id="SSF51984">
    <property type="entry name" value="MurCD N-terminal domain"/>
    <property type="match status" value="1"/>
</dbReference>
<organism evidence="21 22">
    <name type="scientific">Candidatus Eubacterium faecipullorum</name>
    <dbReference type="NCBI Taxonomy" id="2838571"/>
    <lineage>
        <taxon>Bacteria</taxon>
        <taxon>Bacillati</taxon>
        <taxon>Bacillota</taxon>
        <taxon>Clostridia</taxon>
        <taxon>Eubacteriales</taxon>
        <taxon>Eubacteriaceae</taxon>
        <taxon>Eubacterium</taxon>
    </lineage>
</organism>
<dbReference type="InterPro" id="IPR013221">
    <property type="entry name" value="Mur_ligase_cen"/>
</dbReference>
<comment type="subcellular location">
    <subcellularLocation>
        <location evidence="2 17 18">Cytoplasm</location>
    </subcellularLocation>
</comment>
<reference evidence="21" key="1">
    <citation type="journal article" date="2021" name="PeerJ">
        <title>Extensive microbial diversity within the chicken gut microbiome revealed by metagenomics and culture.</title>
        <authorList>
            <person name="Gilroy R."/>
            <person name="Ravi A."/>
            <person name="Getino M."/>
            <person name="Pursley I."/>
            <person name="Horton D.L."/>
            <person name="Alikhan N.F."/>
            <person name="Baker D."/>
            <person name="Gharbi K."/>
            <person name="Hall N."/>
            <person name="Watson M."/>
            <person name="Adriaenssens E.M."/>
            <person name="Foster-Nyarko E."/>
            <person name="Jarju S."/>
            <person name="Secka A."/>
            <person name="Antonio M."/>
            <person name="Oren A."/>
            <person name="Chaudhuri R.R."/>
            <person name="La Ragione R."/>
            <person name="Hildebrand F."/>
            <person name="Pallen M.J."/>
        </authorList>
    </citation>
    <scope>NUCLEOTIDE SEQUENCE</scope>
    <source>
        <strain evidence="21">421</strain>
    </source>
</reference>
<evidence type="ECO:0000256" key="4">
    <source>
        <dbReference type="ARBA" id="ARBA00010416"/>
    </source>
</evidence>
<dbReference type="InterPro" id="IPR004101">
    <property type="entry name" value="Mur_ligase_C"/>
</dbReference>
<dbReference type="Proteomes" id="UP000824205">
    <property type="component" value="Unassembled WGS sequence"/>
</dbReference>
<evidence type="ECO:0000256" key="2">
    <source>
        <dbReference type="ARBA" id="ARBA00004496"/>
    </source>
</evidence>
<dbReference type="GO" id="GO:0008360">
    <property type="term" value="P:regulation of cell shape"/>
    <property type="evidence" value="ECO:0007669"/>
    <property type="project" value="UniProtKB-KW"/>
</dbReference>
<evidence type="ECO:0000256" key="6">
    <source>
        <dbReference type="ARBA" id="ARBA00015655"/>
    </source>
</evidence>
<dbReference type="PANTHER" id="PTHR43692">
    <property type="entry name" value="UDP-N-ACETYLMURAMOYLALANINE--D-GLUTAMATE LIGASE"/>
    <property type="match status" value="1"/>
</dbReference>
<dbReference type="GO" id="GO:0051301">
    <property type="term" value="P:cell division"/>
    <property type="evidence" value="ECO:0007669"/>
    <property type="project" value="UniProtKB-KW"/>
</dbReference>
<dbReference type="GO" id="GO:0008764">
    <property type="term" value="F:UDP-N-acetylmuramoylalanine-D-glutamate ligase activity"/>
    <property type="evidence" value="ECO:0007669"/>
    <property type="project" value="UniProtKB-UniRule"/>
</dbReference>
<evidence type="ECO:0000256" key="1">
    <source>
        <dbReference type="ARBA" id="ARBA00002734"/>
    </source>
</evidence>
<keyword evidence="8 17" id="KW-0436">Ligase</keyword>
<evidence type="ECO:0000259" key="20">
    <source>
        <dbReference type="Pfam" id="PF08245"/>
    </source>
</evidence>
<keyword evidence="11 17" id="KW-0133">Cell shape</keyword>
<name>A0A9D1RDA7_9FIRM</name>
<evidence type="ECO:0000256" key="15">
    <source>
        <dbReference type="ARBA" id="ARBA00032324"/>
    </source>
</evidence>
<evidence type="ECO:0000256" key="10">
    <source>
        <dbReference type="ARBA" id="ARBA00022840"/>
    </source>
</evidence>
<dbReference type="InterPro" id="IPR005762">
    <property type="entry name" value="MurD"/>
</dbReference>
<dbReference type="Gene3D" id="3.90.190.20">
    <property type="entry name" value="Mur ligase, C-terminal domain"/>
    <property type="match status" value="1"/>
</dbReference>
<dbReference type="InterPro" id="IPR036565">
    <property type="entry name" value="Mur-like_cat_sf"/>
</dbReference>
<feature type="domain" description="Mur ligase central" evidence="20">
    <location>
        <begin position="124"/>
        <end position="310"/>
    </location>
</feature>
<dbReference type="Pfam" id="PF02875">
    <property type="entry name" value="Mur_ligase_C"/>
    <property type="match status" value="1"/>
</dbReference>
<dbReference type="SUPFAM" id="SSF53244">
    <property type="entry name" value="MurD-like peptide ligases, peptide-binding domain"/>
    <property type="match status" value="1"/>
</dbReference>
<keyword evidence="12 17" id="KW-0573">Peptidoglycan synthesis</keyword>
<evidence type="ECO:0000256" key="18">
    <source>
        <dbReference type="RuleBase" id="RU003664"/>
    </source>
</evidence>
<proteinExistence type="inferred from homology"/>
<evidence type="ECO:0000256" key="13">
    <source>
        <dbReference type="ARBA" id="ARBA00023316"/>
    </source>
</evidence>
<evidence type="ECO:0000313" key="21">
    <source>
        <dbReference type="EMBL" id="HIW85360.1"/>
    </source>
</evidence>
<evidence type="ECO:0000256" key="8">
    <source>
        <dbReference type="ARBA" id="ARBA00022598"/>
    </source>
</evidence>
<accession>A0A9D1RDA7</accession>
<comment type="catalytic activity">
    <reaction evidence="16 17 18">
        <text>UDP-N-acetyl-alpha-D-muramoyl-L-alanine + D-glutamate + ATP = UDP-N-acetyl-alpha-D-muramoyl-L-alanyl-D-glutamate + ADP + phosphate + H(+)</text>
        <dbReference type="Rhea" id="RHEA:16429"/>
        <dbReference type="ChEBI" id="CHEBI:15378"/>
        <dbReference type="ChEBI" id="CHEBI:29986"/>
        <dbReference type="ChEBI" id="CHEBI:30616"/>
        <dbReference type="ChEBI" id="CHEBI:43474"/>
        <dbReference type="ChEBI" id="CHEBI:83898"/>
        <dbReference type="ChEBI" id="CHEBI:83900"/>
        <dbReference type="ChEBI" id="CHEBI:456216"/>
        <dbReference type="EC" id="6.3.2.9"/>
    </reaction>
</comment>
<dbReference type="NCBIfam" id="TIGR01087">
    <property type="entry name" value="murD"/>
    <property type="match status" value="1"/>
</dbReference>
<dbReference type="GO" id="GO:0071555">
    <property type="term" value="P:cell wall organization"/>
    <property type="evidence" value="ECO:0007669"/>
    <property type="project" value="UniProtKB-KW"/>
</dbReference>
<gene>
    <name evidence="17" type="primary">murD</name>
    <name evidence="21" type="ORF">IAA48_02600</name>
</gene>
<evidence type="ECO:0000256" key="14">
    <source>
        <dbReference type="ARBA" id="ARBA00030398"/>
    </source>
</evidence>
<evidence type="ECO:0000256" key="7">
    <source>
        <dbReference type="ARBA" id="ARBA00022490"/>
    </source>
</evidence>
<evidence type="ECO:0000256" key="5">
    <source>
        <dbReference type="ARBA" id="ARBA00012212"/>
    </source>
</evidence>
<comment type="function">
    <text evidence="1 17 18">Cell wall formation. Catalyzes the addition of glutamate to the nucleotide precursor UDP-N-acetylmuramoyl-L-alanine (UMA).</text>
</comment>
<reference evidence="21" key="2">
    <citation type="submission" date="2021-04" db="EMBL/GenBank/DDBJ databases">
        <authorList>
            <person name="Gilroy R."/>
        </authorList>
    </citation>
    <scope>NUCLEOTIDE SEQUENCE</scope>
    <source>
        <strain evidence="21">421</strain>
    </source>
</reference>
<dbReference type="InterPro" id="IPR036615">
    <property type="entry name" value="Mur_ligase_C_dom_sf"/>
</dbReference>
<keyword evidence="17 18" id="KW-0132">Cell division</keyword>
<dbReference type="GO" id="GO:0005737">
    <property type="term" value="C:cytoplasm"/>
    <property type="evidence" value="ECO:0007669"/>
    <property type="project" value="UniProtKB-SubCell"/>
</dbReference>
<evidence type="ECO:0000256" key="17">
    <source>
        <dbReference type="HAMAP-Rule" id="MF_00639"/>
    </source>
</evidence>
<dbReference type="SUPFAM" id="SSF53623">
    <property type="entry name" value="MurD-like peptide ligases, catalytic domain"/>
    <property type="match status" value="1"/>
</dbReference>
<comment type="pathway">
    <text evidence="3 17 18">Cell wall biogenesis; peptidoglycan biosynthesis.</text>
</comment>
<dbReference type="GO" id="GO:0005524">
    <property type="term" value="F:ATP binding"/>
    <property type="evidence" value="ECO:0007669"/>
    <property type="project" value="UniProtKB-UniRule"/>
</dbReference>
<evidence type="ECO:0000256" key="3">
    <source>
        <dbReference type="ARBA" id="ARBA00004752"/>
    </source>
</evidence>
<comment type="caution">
    <text evidence="21">The sequence shown here is derived from an EMBL/GenBank/DDBJ whole genome shotgun (WGS) entry which is preliminary data.</text>
</comment>
<feature type="domain" description="Mur ligase C-terminal" evidence="19">
    <location>
        <begin position="332"/>
        <end position="451"/>
    </location>
</feature>
<dbReference type="GO" id="GO:0009252">
    <property type="term" value="P:peptidoglycan biosynthetic process"/>
    <property type="evidence" value="ECO:0007669"/>
    <property type="project" value="UniProtKB-UniRule"/>
</dbReference>
<dbReference type="Gene3D" id="3.40.50.720">
    <property type="entry name" value="NAD(P)-binding Rossmann-like Domain"/>
    <property type="match status" value="1"/>
</dbReference>
<dbReference type="EMBL" id="DXGE01000011">
    <property type="protein sequence ID" value="HIW85360.1"/>
    <property type="molecule type" value="Genomic_DNA"/>
</dbReference>
<dbReference type="EC" id="6.3.2.9" evidence="5 17"/>
<keyword evidence="7 17" id="KW-0963">Cytoplasm</keyword>
<sequence length="476" mass="53212">MTENVRNYLNSLKGKKVAFVGMGVANVPCAEWLAGHGVEVYACDKRDRAYIGADICERLDELGVHFSLGENYLDVLPDMDVVFRSHGILPFQNKWIGECIERGQRVTTEMEVFFKLCPSKIIGVTGSNGKTTTTTIIAKMLEAQGKKVYLGGNIGKALMPELENITEDDIAVVELSSFQLLTMGNMVNKPDIAVVTNIEITHQDHHIDLNEYVDAKRNILIYQSGDSKTVLNADCDYSIGGRVYHDMRYDVRGKLYEFSVKHPVENGAYLDENGDILYSENGVKAKLFNKNIIKIPGMHNVENFCTAITAVWGLVSPENMKKIAQTFGGVEHRIEFVREFRGVKYYNDSIATSPSRVISGLNAFDRKIIMICGGSDKGNDMSIMVPYILDKVKYLILNGATADKIYDTVTSDKNYAASGIKIDKTDTMENALLLAKRYAEHGDIVSLCPACPAFDQFKTFEYRGRRFKELVNGFKE</sequence>